<dbReference type="EMBL" id="VMNK01000017">
    <property type="protein sequence ID" value="TVO52344.1"/>
    <property type="molecule type" value="Genomic_DNA"/>
</dbReference>
<dbReference type="InterPro" id="IPR008948">
    <property type="entry name" value="L-Aspartase-like"/>
</dbReference>
<dbReference type="UniPathway" id="UPA00068">
    <property type="reaction ID" value="UER00114"/>
</dbReference>
<evidence type="ECO:0000256" key="2">
    <source>
        <dbReference type="ARBA" id="ARBA00004941"/>
    </source>
</evidence>
<dbReference type="FunFam" id="1.10.40.30:FF:000001">
    <property type="entry name" value="Argininosuccinate lyase"/>
    <property type="match status" value="1"/>
</dbReference>
<evidence type="ECO:0000256" key="1">
    <source>
        <dbReference type="ARBA" id="ARBA00000985"/>
    </source>
</evidence>
<keyword evidence="7" id="KW-0963">Cytoplasm</keyword>
<dbReference type="InterPro" id="IPR022761">
    <property type="entry name" value="Fumarate_lyase_N"/>
</dbReference>
<dbReference type="AlphaFoldDB" id="A0A557QHH8"/>
<comment type="caution">
    <text evidence="10">The sequence shown here is derived from an EMBL/GenBank/DDBJ whole genome shotgun (WGS) entry which is preliminary data.</text>
</comment>
<dbReference type="Gene3D" id="1.10.275.10">
    <property type="entry name" value="Fumarase/aspartase (N-terminal domain)"/>
    <property type="match status" value="1"/>
</dbReference>
<dbReference type="Proteomes" id="UP000319502">
    <property type="component" value="Unassembled WGS sequence"/>
</dbReference>
<feature type="domain" description="Argininosuccinate lyase C-terminal" evidence="9">
    <location>
        <begin position="374"/>
        <end position="441"/>
    </location>
</feature>
<dbReference type="HAMAP" id="MF_00006">
    <property type="entry name" value="Arg_succ_lyase"/>
    <property type="match status" value="1"/>
</dbReference>
<dbReference type="SUPFAM" id="SSF48557">
    <property type="entry name" value="L-aspartase-like"/>
    <property type="match status" value="1"/>
</dbReference>
<dbReference type="GO" id="GO:0042450">
    <property type="term" value="P:L-arginine biosynthetic process via ornithine"/>
    <property type="evidence" value="ECO:0007669"/>
    <property type="project" value="UniProtKB-UniRule"/>
</dbReference>
<organism evidence="10 11">
    <name type="scientific">Denitromonas halophila</name>
    <dbReference type="NCBI Taxonomy" id="1629404"/>
    <lineage>
        <taxon>Bacteria</taxon>
        <taxon>Pseudomonadati</taxon>
        <taxon>Pseudomonadota</taxon>
        <taxon>Betaproteobacteria</taxon>
        <taxon>Rhodocyclales</taxon>
        <taxon>Zoogloeaceae</taxon>
        <taxon>Denitromonas</taxon>
    </lineage>
</organism>
<dbReference type="OrthoDB" id="9769623at2"/>
<reference evidence="10 11" key="1">
    <citation type="submission" date="2019-07" db="EMBL/GenBank/DDBJ databases">
        <title>The pathways for chlorine oxyanion respiration interact through the shared metabolite chlorate.</title>
        <authorList>
            <person name="Barnum T.P."/>
            <person name="Cheng Y."/>
            <person name="Hill K.A."/>
            <person name="Lucas L.N."/>
            <person name="Carlson H.K."/>
            <person name="Coates J.D."/>
        </authorList>
    </citation>
    <scope>NUCLEOTIDE SEQUENCE [LARGE SCALE GENOMIC DNA]</scope>
    <source>
        <strain evidence="10 11">SFB-3</strain>
    </source>
</reference>
<name>A0A557QHH8_9RHOO</name>
<dbReference type="Gene3D" id="1.20.200.10">
    <property type="entry name" value="Fumarase/aspartase (Central domain)"/>
    <property type="match status" value="1"/>
</dbReference>
<gene>
    <name evidence="7 10" type="primary">argH</name>
    <name evidence="10" type="ORF">FHP91_18130</name>
</gene>
<evidence type="ECO:0000256" key="3">
    <source>
        <dbReference type="ARBA" id="ARBA00012338"/>
    </source>
</evidence>
<dbReference type="InterPro" id="IPR009049">
    <property type="entry name" value="Argininosuccinate_lyase"/>
</dbReference>
<dbReference type="InterPro" id="IPR024083">
    <property type="entry name" value="Fumarase/histidase_N"/>
</dbReference>
<dbReference type="GO" id="GO:0004056">
    <property type="term" value="F:argininosuccinate lyase activity"/>
    <property type="evidence" value="ECO:0007669"/>
    <property type="project" value="UniProtKB-UniRule"/>
</dbReference>
<sequence>MADQQSNRDDVSKAWSGRFSEPVSALVMRYTASVFFDQRMAAQDIRGSLAHAKMLARQGIIGTDDLADIERGLSQVRDEIERGEFAWSLQDEDVHLNIEKRLTALIGDAGKRLHTGRSRNDQVATDIRLWLRDAIDQILALLTDYQRALLDLAETHAATPLPGFTHLQVAQPVTFGHHLMAYYEMSRRDAERFADCRKRVNRLPLGAAALAGTSFPIDREFVARELEFDGVCENSLDAVSDRDFAIEFCANAALLMVHLSRFSEELILWMSPRVGFIDLADRFCTGSSIMPQKKNPDVPELVRGKTGRVNGSLISLLTLMKGQPLAYNKDNQEDKEPLFDTADTLIDTLRIYADMITGIRVKADAMRDALTQGFATATDLADYLVKKGLPFRDAHEVVARAVRSAEERGCDLPDLPLPDLRNFSELIDEDIYQVLTVEGALDSRNHIGGTAPAQVRAAIARARAALG</sequence>
<proteinExistence type="inferred from homology"/>
<protein>
    <recommendedName>
        <fullName evidence="3 7">Argininosuccinate lyase</fullName>
        <shortName evidence="7">ASAL</shortName>
        <ecNumber evidence="3 7">4.3.2.1</ecNumber>
    </recommendedName>
    <alternativeName>
        <fullName evidence="7">Arginosuccinase</fullName>
    </alternativeName>
</protein>
<comment type="similarity">
    <text evidence="7">Belongs to the lyase 1 family. Argininosuccinate lyase subfamily.</text>
</comment>
<comment type="subcellular location">
    <subcellularLocation>
        <location evidence="7">Cytoplasm</location>
    </subcellularLocation>
</comment>
<dbReference type="FunFam" id="1.20.200.10:FF:000015">
    <property type="entry name" value="argininosuccinate lyase isoform X2"/>
    <property type="match status" value="1"/>
</dbReference>
<evidence type="ECO:0000256" key="6">
    <source>
        <dbReference type="ARBA" id="ARBA00023239"/>
    </source>
</evidence>
<keyword evidence="5 7" id="KW-0028">Amino-acid biosynthesis</keyword>
<evidence type="ECO:0000259" key="8">
    <source>
        <dbReference type="Pfam" id="PF00206"/>
    </source>
</evidence>
<dbReference type="PRINTS" id="PR00145">
    <property type="entry name" value="ARGSUCLYASE"/>
</dbReference>
<dbReference type="CDD" id="cd01359">
    <property type="entry name" value="Argininosuccinate_lyase"/>
    <property type="match status" value="1"/>
</dbReference>
<dbReference type="EC" id="4.3.2.1" evidence="3 7"/>
<dbReference type="Gene3D" id="1.10.40.30">
    <property type="entry name" value="Fumarase/aspartase (C-terminal domain)"/>
    <property type="match status" value="1"/>
</dbReference>
<dbReference type="InterPro" id="IPR000362">
    <property type="entry name" value="Fumarate_lyase_fam"/>
</dbReference>
<evidence type="ECO:0000313" key="11">
    <source>
        <dbReference type="Proteomes" id="UP000319502"/>
    </source>
</evidence>
<dbReference type="NCBIfam" id="TIGR00838">
    <property type="entry name" value="argH"/>
    <property type="match status" value="1"/>
</dbReference>
<dbReference type="Pfam" id="PF00206">
    <property type="entry name" value="Lyase_1"/>
    <property type="match status" value="1"/>
</dbReference>
<evidence type="ECO:0000313" key="10">
    <source>
        <dbReference type="EMBL" id="TVO52344.1"/>
    </source>
</evidence>
<evidence type="ECO:0000256" key="7">
    <source>
        <dbReference type="HAMAP-Rule" id="MF_00006"/>
    </source>
</evidence>
<dbReference type="PROSITE" id="PS00163">
    <property type="entry name" value="FUMARATE_LYASES"/>
    <property type="match status" value="1"/>
</dbReference>
<feature type="domain" description="Fumarate lyase N-terminal" evidence="8">
    <location>
        <begin position="17"/>
        <end position="311"/>
    </location>
</feature>
<dbReference type="InterPro" id="IPR020557">
    <property type="entry name" value="Fumarate_lyase_CS"/>
</dbReference>
<dbReference type="PRINTS" id="PR00149">
    <property type="entry name" value="FUMRATELYASE"/>
</dbReference>
<dbReference type="Pfam" id="PF14698">
    <property type="entry name" value="ASL_C2"/>
    <property type="match status" value="1"/>
</dbReference>
<keyword evidence="4 7" id="KW-0055">Arginine biosynthesis</keyword>
<evidence type="ECO:0000256" key="4">
    <source>
        <dbReference type="ARBA" id="ARBA00022571"/>
    </source>
</evidence>
<dbReference type="FunFam" id="1.10.275.10:FF:000002">
    <property type="entry name" value="Argininosuccinate lyase"/>
    <property type="match status" value="1"/>
</dbReference>
<keyword evidence="11" id="KW-1185">Reference proteome</keyword>
<dbReference type="PANTHER" id="PTHR43814:SF1">
    <property type="entry name" value="ARGININOSUCCINATE LYASE"/>
    <property type="match status" value="1"/>
</dbReference>
<comment type="pathway">
    <text evidence="2 7">Amino-acid biosynthesis; L-arginine biosynthesis; L-arginine from L-ornithine and carbamoyl phosphate: step 3/3.</text>
</comment>
<keyword evidence="6 7" id="KW-0456">Lyase</keyword>
<accession>A0A557QHH8</accession>
<comment type="catalytic activity">
    <reaction evidence="1 7">
        <text>2-(N(omega)-L-arginino)succinate = fumarate + L-arginine</text>
        <dbReference type="Rhea" id="RHEA:24020"/>
        <dbReference type="ChEBI" id="CHEBI:29806"/>
        <dbReference type="ChEBI" id="CHEBI:32682"/>
        <dbReference type="ChEBI" id="CHEBI:57472"/>
        <dbReference type="EC" id="4.3.2.1"/>
    </reaction>
</comment>
<dbReference type="RefSeq" id="WP_144310912.1">
    <property type="nucleotide sequence ID" value="NZ_VMNK01000017.1"/>
</dbReference>
<dbReference type="PANTHER" id="PTHR43814">
    <property type="entry name" value="ARGININOSUCCINATE LYASE"/>
    <property type="match status" value="1"/>
</dbReference>
<evidence type="ECO:0000256" key="5">
    <source>
        <dbReference type="ARBA" id="ARBA00022605"/>
    </source>
</evidence>
<dbReference type="GO" id="GO:0005829">
    <property type="term" value="C:cytosol"/>
    <property type="evidence" value="ECO:0007669"/>
    <property type="project" value="TreeGrafter"/>
</dbReference>
<evidence type="ECO:0000259" key="9">
    <source>
        <dbReference type="Pfam" id="PF14698"/>
    </source>
</evidence>
<dbReference type="InterPro" id="IPR029419">
    <property type="entry name" value="Arg_succ_lyase_C"/>
</dbReference>